<dbReference type="InterPro" id="IPR051268">
    <property type="entry name" value="Type-I_R_enzyme_R_subunit"/>
</dbReference>
<evidence type="ECO:0000256" key="1">
    <source>
        <dbReference type="ARBA" id="ARBA00000851"/>
    </source>
</evidence>
<dbReference type="GO" id="GO:0003677">
    <property type="term" value="F:DNA binding"/>
    <property type="evidence" value="ECO:0007669"/>
    <property type="project" value="UniProtKB-KW"/>
</dbReference>
<keyword evidence="5" id="KW-0547">Nucleotide-binding</keyword>
<evidence type="ECO:0000256" key="8">
    <source>
        <dbReference type="ARBA" id="ARBA00022801"/>
    </source>
</evidence>
<dbReference type="InterPro" id="IPR007409">
    <property type="entry name" value="Restrct_endonuc_type1_HsdR_N"/>
</dbReference>
<feature type="domain" description="Restriction endonuclease type I HsdR second RecA-like helicase" evidence="13">
    <location>
        <begin position="395"/>
        <end position="465"/>
    </location>
</feature>
<dbReference type="Gene3D" id="3.40.50.300">
    <property type="entry name" value="P-loop containing nucleotide triphosphate hydrolases"/>
    <property type="match status" value="1"/>
</dbReference>
<organism evidence="14 15">
    <name type="scientific">Geotalea uraniireducens (strain Rf4)</name>
    <name type="common">Geobacter uraniireducens</name>
    <dbReference type="NCBI Taxonomy" id="351605"/>
    <lineage>
        <taxon>Bacteria</taxon>
        <taxon>Pseudomonadati</taxon>
        <taxon>Thermodesulfobacteriota</taxon>
        <taxon>Desulfuromonadia</taxon>
        <taxon>Geobacterales</taxon>
        <taxon>Geobacteraceae</taxon>
        <taxon>Geotalea</taxon>
    </lineage>
</organism>
<keyword evidence="6" id="KW-0680">Restriction system</keyword>
<sequence length="793" mass="91105">MFAYDTEGFGPESLLGRTSDREVVLRRDVEAALRRLNPGLPDDAYHDALAQVTADDRTKTLLQVNKEKYRLLRDGVPVKYRDEAGRMTDRRLKLVDFDDPANPKKNRFLVVRELWVKGDTYRRRPDVLGYVNGLPLVFIELKRYDQHIDKAFKQNYSDYKDTIPHLFHWNALILLSNGVDAKYGSITSIMEHFSRWKRQKEEDPEPTADQPLLPLLLRGMLNKEALLDLVENFILFDRTEGELQKIVARNHQYLGVNQVIGKLLSKEPGMQAEVEAGRLGVFWHTQGSGKSYSMIFLTEKTHRKISAKYTFVVMTDRNELDEQIFGTYTGCGAATNKKAKAMDGKAPDRFTLIRRAQVEWMKETEICVVVSPEQGEVAEFRKWELDIVPHREKMVHRDLNLEFKKPEHPFRVVIVCAMWLTGYDVKCLATLYLDKPMKGHTLMQAIARVNRVGGGKKNGLIIDYNGMLKSLRKALATFAQGDRKGSDQDILRDDTEAVAEYGQSIRAAQDFLTGCGFNLDELIAANGFDKQAMILRGVNTVCETDERRKTFEVMADDIAARFRGIFPNPGLYAYDEQENAIAAIYNRLQESKESPDVSEMLQALYAVIDTAVTTDTLTVNEPPVRYELTKIDISRLQAEFERTCPNIKMLNLREKIEKRLEAMIARNPTRVDLYERYQEIVAEYNKEYNKDKDAVEVQKVFDLLQKDTQTRPERERIKEVAKELLDKLLSDKLQIDHWREKATAQAQVKAEIIKHLFVNLPETGYAEHEISARADLVFAHLYQTCAGTMAFHQ</sequence>
<dbReference type="InterPro" id="IPR040980">
    <property type="entry name" value="SWI2_SNF2"/>
</dbReference>
<gene>
    <name evidence="14" type="ordered locus">Gura_4301</name>
</gene>
<comment type="catalytic activity">
    <reaction evidence="1">
        <text>Endonucleolytic cleavage of DNA to give random double-stranded fragments with terminal 5'-phosphates, ATP is simultaneously hydrolyzed.</text>
        <dbReference type="EC" id="3.1.21.3"/>
    </reaction>
</comment>
<evidence type="ECO:0000256" key="4">
    <source>
        <dbReference type="ARBA" id="ARBA00022722"/>
    </source>
</evidence>
<accession>A5G9H6</accession>
<feature type="domain" description="SWI2/SNF2 ATPase" evidence="12">
    <location>
        <begin position="251"/>
        <end position="341"/>
    </location>
</feature>
<keyword evidence="8" id="KW-0378">Hydrolase</keyword>
<evidence type="ECO:0000256" key="3">
    <source>
        <dbReference type="ARBA" id="ARBA00012654"/>
    </source>
</evidence>
<dbReference type="GO" id="GO:0009307">
    <property type="term" value="P:DNA restriction-modification system"/>
    <property type="evidence" value="ECO:0007669"/>
    <property type="project" value="UniProtKB-KW"/>
</dbReference>
<reference evidence="14 15" key="1">
    <citation type="submission" date="2007-05" db="EMBL/GenBank/DDBJ databases">
        <title>Complete sequence of Geobacter uraniireducens Rf4.</title>
        <authorList>
            <consortium name="US DOE Joint Genome Institute"/>
            <person name="Copeland A."/>
            <person name="Lucas S."/>
            <person name="Lapidus A."/>
            <person name="Barry K."/>
            <person name="Detter J.C."/>
            <person name="Glavina del Rio T."/>
            <person name="Hammon N."/>
            <person name="Israni S."/>
            <person name="Dalin E."/>
            <person name="Tice H."/>
            <person name="Pitluck S."/>
            <person name="Chertkov O."/>
            <person name="Brettin T."/>
            <person name="Bruce D."/>
            <person name="Han C."/>
            <person name="Schmutz J."/>
            <person name="Larimer F."/>
            <person name="Land M."/>
            <person name="Hauser L."/>
            <person name="Kyrpides N."/>
            <person name="Mikhailova N."/>
            <person name="Shelobolina E."/>
            <person name="Aklujkar M."/>
            <person name="Lovley D."/>
            <person name="Richardson P."/>
        </authorList>
    </citation>
    <scope>NUCLEOTIDE SEQUENCE [LARGE SCALE GENOMIC DNA]</scope>
    <source>
        <strain evidence="14 15">Rf4</strain>
    </source>
</reference>
<dbReference type="Pfam" id="PF22679">
    <property type="entry name" value="T1R_D3-like"/>
    <property type="match status" value="1"/>
</dbReference>
<dbReference type="STRING" id="351605.Gura_4301"/>
<dbReference type="PANTHER" id="PTHR30195:SF15">
    <property type="entry name" value="TYPE I RESTRICTION ENZYME HINDI ENDONUCLEASE SUBUNIT"/>
    <property type="match status" value="1"/>
</dbReference>
<dbReference type="REBASE" id="15296">
    <property type="entry name" value="GurRORF4301P"/>
</dbReference>
<evidence type="ECO:0000256" key="10">
    <source>
        <dbReference type="ARBA" id="ARBA00023125"/>
    </source>
</evidence>
<evidence type="ECO:0000256" key="9">
    <source>
        <dbReference type="ARBA" id="ARBA00022840"/>
    </source>
</evidence>
<proteinExistence type="inferred from homology"/>
<feature type="domain" description="Restriction endonuclease type I HsdR N-terminal" evidence="11">
    <location>
        <begin position="17"/>
        <end position="186"/>
    </location>
</feature>
<dbReference type="Pfam" id="PF04313">
    <property type="entry name" value="HSDR_N"/>
    <property type="match status" value="1"/>
</dbReference>
<keyword evidence="10" id="KW-0238">DNA-binding</keyword>
<dbReference type="KEGG" id="gur:Gura_4301"/>
<dbReference type="EMBL" id="CP000698">
    <property type="protein sequence ID" value="ABQ28444.1"/>
    <property type="molecule type" value="Genomic_DNA"/>
</dbReference>
<dbReference type="AlphaFoldDB" id="A5G9H6"/>
<keyword evidence="15" id="KW-1185">Reference proteome</keyword>
<keyword evidence="7" id="KW-0255">Endonuclease</keyword>
<dbReference type="CDD" id="cd18800">
    <property type="entry name" value="SF2_C_EcoR124I-like"/>
    <property type="match status" value="1"/>
</dbReference>
<dbReference type="Gene3D" id="3.90.1570.50">
    <property type="match status" value="1"/>
</dbReference>
<evidence type="ECO:0000313" key="14">
    <source>
        <dbReference type="EMBL" id="ABQ28444.1"/>
    </source>
</evidence>
<evidence type="ECO:0000256" key="6">
    <source>
        <dbReference type="ARBA" id="ARBA00022747"/>
    </source>
</evidence>
<dbReference type="GO" id="GO:0009035">
    <property type="term" value="F:type I site-specific deoxyribonuclease activity"/>
    <property type="evidence" value="ECO:0007669"/>
    <property type="project" value="UniProtKB-EC"/>
</dbReference>
<name>A5G9H6_GEOUR</name>
<evidence type="ECO:0000256" key="2">
    <source>
        <dbReference type="ARBA" id="ARBA00008598"/>
    </source>
</evidence>
<keyword evidence="4" id="KW-0540">Nuclease</keyword>
<dbReference type="CDD" id="cd22332">
    <property type="entry name" value="HsdR_N"/>
    <property type="match status" value="1"/>
</dbReference>
<dbReference type="HOGENOM" id="CLU_005762_1_1_7"/>
<evidence type="ECO:0000313" key="15">
    <source>
        <dbReference type="Proteomes" id="UP000006695"/>
    </source>
</evidence>
<evidence type="ECO:0000259" key="11">
    <source>
        <dbReference type="Pfam" id="PF04313"/>
    </source>
</evidence>
<comment type="similarity">
    <text evidence="2">Belongs to the HsdR family.</text>
</comment>
<dbReference type="SUPFAM" id="SSF52540">
    <property type="entry name" value="P-loop containing nucleoside triphosphate hydrolases"/>
    <property type="match status" value="1"/>
</dbReference>
<evidence type="ECO:0000256" key="5">
    <source>
        <dbReference type="ARBA" id="ARBA00022741"/>
    </source>
</evidence>
<evidence type="ECO:0000259" key="12">
    <source>
        <dbReference type="Pfam" id="PF18766"/>
    </source>
</evidence>
<dbReference type="Proteomes" id="UP000006695">
    <property type="component" value="Chromosome"/>
</dbReference>
<evidence type="ECO:0000256" key="7">
    <source>
        <dbReference type="ARBA" id="ARBA00022759"/>
    </source>
</evidence>
<evidence type="ECO:0000259" key="13">
    <source>
        <dbReference type="Pfam" id="PF22679"/>
    </source>
</evidence>
<protein>
    <recommendedName>
        <fullName evidence="3">type I site-specific deoxyribonuclease</fullName>
        <ecNumber evidence="3">3.1.21.3</ecNumber>
    </recommendedName>
</protein>
<dbReference type="PANTHER" id="PTHR30195">
    <property type="entry name" value="TYPE I SITE-SPECIFIC DEOXYRIBONUCLEASE PROTEIN SUBUNIT M AND R"/>
    <property type="match status" value="1"/>
</dbReference>
<dbReference type="GO" id="GO:0005524">
    <property type="term" value="F:ATP binding"/>
    <property type="evidence" value="ECO:0007669"/>
    <property type="project" value="UniProtKB-KW"/>
</dbReference>
<dbReference type="InterPro" id="IPR027417">
    <property type="entry name" value="P-loop_NTPase"/>
</dbReference>
<dbReference type="EC" id="3.1.21.3" evidence="3"/>
<dbReference type="InterPro" id="IPR055180">
    <property type="entry name" value="HsdR_RecA-like_helicase_dom_2"/>
</dbReference>
<dbReference type="Pfam" id="PF18766">
    <property type="entry name" value="SWI2_SNF2"/>
    <property type="match status" value="1"/>
</dbReference>
<keyword evidence="9" id="KW-0067">ATP-binding</keyword>